<proteinExistence type="predicted"/>
<evidence type="ECO:0000313" key="3">
    <source>
        <dbReference type="Proteomes" id="UP000465304"/>
    </source>
</evidence>
<keyword evidence="3" id="KW-1185">Reference proteome</keyword>
<organism evidence="2 3">
    <name type="scientific">Mycolicibacterium hippocampi</name>
    <dbReference type="NCBI Taxonomy" id="659824"/>
    <lineage>
        <taxon>Bacteria</taxon>
        <taxon>Bacillati</taxon>
        <taxon>Actinomycetota</taxon>
        <taxon>Actinomycetes</taxon>
        <taxon>Mycobacteriales</taxon>
        <taxon>Mycobacteriaceae</taxon>
        <taxon>Mycolicibacterium</taxon>
    </lineage>
</organism>
<protein>
    <submittedName>
        <fullName evidence="2">Uncharacterized protein</fullName>
    </submittedName>
</protein>
<dbReference type="EMBL" id="BLLB01000002">
    <property type="protein sequence ID" value="GFH05478.1"/>
    <property type="molecule type" value="Genomic_DNA"/>
</dbReference>
<dbReference type="Proteomes" id="UP000465304">
    <property type="component" value="Unassembled WGS sequence"/>
</dbReference>
<gene>
    <name evidence="2" type="ORF">MHIP_59610</name>
</gene>
<sequence>MLATSARTIASTGTPVDSTQVSTWRRMTPGAWKLSGTPPRSAATATGRRTRSDCRYPMIAVAVAPRPVATATTGADLLATGQLATMNTTEPSSQLVALISER</sequence>
<reference evidence="2 3" key="1">
    <citation type="journal article" date="2019" name="Emerg. Microbes Infect.">
        <title>Comprehensive subspecies identification of 175 nontuberculous mycobacteria species based on 7547 genomic profiles.</title>
        <authorList>
            <person name="Matsumoto Y."/>
            <person name="Kinjo T."/>
            <person name="Motooka D."/>
            <person name="Nabeya D."/>
            <person name="Jung N."/>
            <person name="Uechi K."/>
            <person name="Horii T."/>
            <person name="Iida T."/>
            <person name="Fujita J."/>
            <person name="Nakamura S."/>
        </authorList>
    </citation>
    <scope>NUCLEOTIDE SEQUENCE [LARGE SCALE GENOMIC DNA]</scope>
    <source>
        <strain evidence="2 3">JCM 30996</strain>
    </source>
</reference>
<evidence type="ECO:0000313" key="2">
    <source>
        <dbReference type="EMBL" id="GFH05478.1"/>
    </source>
</evidence>
<dbReference type="AlphaFoldDB" id="A0A7I9ZXZ0"/>
<evidence type="ECO:0000256" key="1">
    <source>
        <dbReference type="SAM" id="MobiDB-lite"/>
    </source>
</evidence>
<name>A0A7I9ZXZ0_9MYCO</name>
<feature type="region of interest" description="Disordered" evidence="1">
    <location>
        <begin position="1"/>
        <end position="50"/>
    </location>
</feature>
<comment type="caution">
    <text evidence="2">The sequence shown here is derived from an EMBL/GenBank/DDBJ whole genome shotgun (WGS) entry which is preliminary data.</text>
</comment>
<feature type="compositionally biased region" description="Low complexity" evidence="1">
    <location>
        <begin position="35"/>
        <end position="47"/>
    </location>
</feature>
<accession>A0A7I9ZXZ0</accession>
<feature type="compositionally biased region" description="Polar residues" evidence="1">
    <location>
        <begin position="1"/>
        <end position="25"/>
    </location>
</feature>